<dbReference type="Proteomes" id="UP001174997">
    <property type="component" value="Unassembled WGS sequence"/>
</dbReference>
<evidence type="ECO:0000259" key="2">
    <source>
        <dbReference type="Pfam" id="PF00144"/>
    </source>
</evidence>
<dbReference type="InterPro" id="IPR012338">
    <property type="entry name" value="Beta-lactam/transpept-like"/>
</dbReference>
<dbReference type="Gene3D" id="3.40.710.10">
    <property type="entry name" value="DD-peptidase/beta-lactamase superfamily"/>
    <property type="match status" value="1"/>
</dbReference>
<evidence type="ECO:0000256" key="1">
    <source>
        <dbReference type="ARBA" id="ARBA00038215"/>
    </source>
</evidence>
<dbReference type="AlphaFoldDB" id="A0AA39ZL49"/>
<dbReference type="InterPro" id="IPR001466">
    <property type="entry name" value="Beta-lactam-related"/>
</dbReference>
<protein>
    <submittedName>
        <fullName evidence="3">Beta-lactamase/transpeptidase-like protein</fullName>
    </submittedName>
</protein>
<comment type="caution">
    <text evidence="3">The sequence shown here is derived from an EMBL/GenBank/DDBJ whole genome shotgun (WGS) entry which is preliminary data.</text>
</comment>
<gene>
    <name evidence="3" type="ORF">QBC41DRAFT_143598</name>
</gene>
<feature type="domain" description="Beta-lactamase-related" evidence="2">
    <location>
        <begin position="36"/>
        <end position="451"/>
    </location>
</feature>
<dbReference type="PANTHER" id="PTHR46825:SF14">
    <property type="entry name" value="BETA-LACTAMASE-RELATED DOMAIN-CONTAINING PROTEIN"/>
    <property type="match status" value="1"/>
</dbReference>
<proteinExistence type="inferred from homology"/>
<evidence type="ECO:0000313" key="4">
    <source>
        <dbReference type="Proteomes" id="UP001174997"/>
    </source>
</evidence>
<dbReference type="Pfam" id="PF00144">
    <property type="entry name" value="Beta-lactamase"/>
    <property type="match status" value="1"/>
</dbReference>
<accession>A0AA39ZL49</accession>
<dbReference type="SUPFAM" id="SSF56601">
    <property type="entry name" value="beta-lactamase/transpeptidase-like"/>
    <property type="match status" value="1"/>
</dbReference>
<dbReference type="EMBL" id="JAULSY010000008">
    <property type="protein sequence ID" value="KAK0673099.1"/>
    <property type="molecule type" value="Genomic_DNA"/>
</dbReference>
<dbReference type="PANTHER" id="PTHR46825">
    <property type="entry name" value="D-ALANYL-D-ALANINE-CARBOXYPEPTIDASE/ENDOPEPTIDASE AMPH"/>
    <property type="match status" value="1"/>
</dbReference>
<evidence type="ECO:0000313" key="3">
    <source>
        <dbReference type="EMBL" id="KAK0673099.1"/>
    </source>
</evidence>
<comment type="similarity">
    <text evidence="1">Belongs to the peptidase S12 family.</text>
</comment>
<dbReference type="InterPro" id="IPR050491">
    <property type="entry name" value="AmpC-like"/>
</dbReference>
<name>A0AA39ZL49_9PEZI</name>
<keyword evidence="4" id="KW-1185">Reference proteome</keyword>
<organism evidence="3 4">
    <name type="scientific">Cercophora samala</name>
    <dbReference type="NCBI Taxonomy" id="330535"/>
    <lineage>
        <taxon>Eukaryota</taxon>
        <taxon>Fungi</taxon>
        <taxon>Dikarya</taxon>
        <taxon>Ascomycota</taxon>
        <taxon>Pezizomycotina</taxon>
        <taxon>Sordariomycetes</taxon>
        <taxon>Sordariomycetidae</taxon>
        <taxon>Sordariales</taxon>
        <taxon>Lasiosphaeriaceae</taxon>
        <taxon>Cercophora</taxon>
    </lineage>
</organism>
<reference evidence="3" key="1">
    <citation type="submission" date="2023-06" db="EMBL/GenBank/DDBJ databases">
        <title>Genome-scale phylogeny and comparative genomics of the fungal order Sordariales.</title>
        <authorList>
            <consortium name="Lawrence Berkeley National Laboratory"/>
            <person name="Hensen N."/>
            <person name="Bonometti L."/>
            <person name="Westerberg I."/>
            <person name="Brannstrom I.O."/>
            <person name="Guillou S."/>
            <person name="Cros-Aarteil S."/>
            <person name="Calhoun S."/>
            <person name="Haridas S."/>
            <person name="Kuo A."/>
            <person name="Mondo S."/>
            <person name="Pangilinan J."/>
            <person name="Riley R."/>
            <person name="Labutti K."/>
            <person name="Andreopoulos B."/>
            <person name="Lipzen A."/>
            <person name="Chen C."/>
            <person name="Yanf M."/>
            <person name="Daum C."/>
            <person name="Ng V."/>
            <person name="Clum A."/>
            <person name="Steindorff A."/>
            <person name="Ohm R."/>
            <person name="Martin F."/>
            <person name="Silar P."/>
            <person name="Natvig D."/>
            <person name="Lalanne C."/>
            <person name="Gautier V."/>
            <person name="Ament-Velasquez S.L."/>
            <person name="Kruys A."/>
            <person name="Hutchinson M.I."/>
            <person name="Powell A.J."/>
            <person name="Barry K."/>
            <person name="Miller A.N."/>
            <person name="Grigoriev I.V."/>
            <person name="Debuchy R."/>
            <person name="Gladieux P."/>
            <person name="Thoren M.H."/>
            <person name="Johannesson H."/>
        </authorList>
    </citation>
    <scope>NUCLEOTIDE SEQUENCE</scope>
    <source>
        <strain evidence="3">CBS 307.81</strain>
    </source>
</reference>
<sequence length="638" mass="71188">MPRSSVALRTSRECNTTSIAEHLLRSTSRILETIFRESGNVGASIGLLEDGNCTFGNLGTRAVDDGQPPTENTTYLISSMTKPFLGLAISLLVADEKYDICFETPVKDVLPELEGKTMLVSDPMDTELTIAHLLAHRSEFLKCTNLWESPDGFVPWTTIDPVLSLLRQMPLSGQHMARPFDNRRNYSNECFALLGEIIERTVSIPWGRFVTEKILRPLQLTNTFTGIPRDHLQDRNNFVASHTVKVDGLISGGHQQPNMRSRNRTEVPKVEPLMTQPSQASFSNDAYEQSPLGAAAGMLSSAKDLLQFYDRFIKAFHRLSVEKHELDHGTSEIERGMITWWKHILSRTQPGDSIYAGGWNTTQIPWSSCDLNHCWPGSDGDNARRLQSAIQCTPDDAALTANRMWYFFQQLSGGKKLALSHGGNMVGATSFCFLVPSLNQAVVVLCNTRGFYLDAANMTCMFLADALARKVTDLRTIKNLCGHLDTIIRLVKGDYIHHLGLYETKLEDEYPQLAWASDFAACVGKFQLVPGVFAEIQGHAREALKFRLYGKGFEYPLRVRYDCSTASSEVTMTFAMSMKDLVPLGVGGNNRLNIRDFELVFRGRDGSGRLFGEFVWAFDRAGVHADGDVSAFAWKRVA</sequence>